<dbReference type="NCBIfam" id="NF002490">
    <property type="entry name" value="PRK01777.1"/>
    <property type="match status" value="1"/>
</dbReference>
<proteinExistence type="inferred from homology"/>
<protein>
    <recommendedName>
        <fullName evidence="2">UPF0125 protein J9253_07365</fullName>
    </recommendedName>
</protein>
<evidence type="ECO:0000313" key="3">
    <source>
        <dbReference type="EMBL" id="QTR47729.1"/>
    </source>
</evidence>
<accession>A0ABX7X1M1</accession>
<dbReference type="Gene3D" id="3.10.20.280">
    <property type="entry name" value="RnfH-like"/>
    <property type="match status" value="1"/>
</dbReference>
<gene>
    <name evidence="3" type="ORF">J9253_07365</name>
</gene>
<dbReference type="Pfam" id="PF03658">
    <property type="entry name" value="Ub-RnfH"/>
    <property type="match status" value="1"/>
</dbReference>
<evidence type="ECO:0000313" key="4">
    <source>
        <dbReference type="Proteomes" id="UP000672039"/>
    </source>
</evidence>
<dbReference type="InterPro" id="IPR005346">
    <property type="entry name" value="RnfH"/>
</dbReference>
<evidence type="ECO:0000256" key="1">
    <source>
        <dbReference type="ARBA" id="ARBA00010645"/>
    </source>
</evidence>
<dbReference type="InterPro" id="IPR016155">
    <property type="entry name" value="Mopterin_synth/thiamin_S_b"/>
</dbReference>
<dbReference type="RefSeq" id="WP_210223975.1">
    <property type="nucleotide sequence ID" value="NZ_CP072801.1"/>
</dbReference>
<dbReference type="EMBL" id="CP072801">
    <property type="protein sequence ID" value="QTR47729.1"/>
    <property type="molecule type" value="Genomic_DNA"/>
</dbReference>
<dbReference type="Proteomes" id="UP000672039">
    <property type="component" value="Chromosome"/>
</dbReference>
<name>A0ABX7X1M1_9GAMM</name>
<evidence type="ECO:0000256" key="2">
    <source>
        <dbReference type="HAMAP-Rule" id="MF_00460"/>
    </source>
</evidence>
<keyword evidence="4" id="KW-1185">Reference proteome</keyword>
<reference evidence="3 4" key="1">
    <citation type="submission" date="2021-04" db="EMBL/GenBank/DDBJ databases">
        <title>Genomics, taxonomy and metabolism of representatives of sulfur bacteria of the genus Thiothrix: Thiothrix fructosivorans QT, Thiothrix unzii A1T and three new species, Thiothrix subterranea sp. nov., Thiothrix litoralis sp. nov. and 'Candidatus Thiothrix anitrata' sp. nov.</title>
        <authorList>
            <person name="Ravin N.V."/>
            <person name="Smolyakov D."/>
            <person name="Rudenko T.S."/>
            <person name="Mardanov A.V."/>
            <person name="Beletsky A.V."/>
            <person name="Markov N.D."/>
            <person name="Fomenkov A.I."/>
            <person name="Roberts R.J."/>
            <person name="Karnachuk O.V."/>
            <person name="Novikov A."/>
            <person name="Grabovich M.Y."/>
        </authorList>
    </citation>
    <scope>NUCLEOTIDE SEQUENCE [LARGE SCALE GENOMIC DNA]</scope>
    <source>
        <strain evidence="3 4">AS</strain>
    </source>
</reference>
<dbReference type="InterPro" id="IPR037021">
    <property type="entry name" value="RnfH_sf"/>
</dbReference>
<dbReference type="HAMAP" id="MF_00460">
    <property type="entry name" value="UPF0125_RnfH"/>
    <property type="match status" value="1"/>
</dbReference>
<dbReference type="SUPFAM" id="SSF54285">
    <property type="entry name" value="MoaD/ThiS"/>
    <property type="match status" value="1"/>
</dbReference>
<comment type="similarity">
    <text evidence="1 2">Belongs to the UPF0125 (RnfH) family.</text>
</comment>
<dbReference type="PANTHER" id="PTHR37483">
    <property type="entry name" value="UPF0125 PROTEIN RATB"/>
    <property type="match status" value="1"/>
</dbReference>
<sequence length="91" mass="10344">MNVGIAYADKFKQTWLKLEVPDGSTIKEALEFSGLLKQFPDIDLENQAVGIFGKVSKLDTKVEDGDRVEIYRPITADPETVERRDRNNDDE</sequence>
<dbReference type="PANTHER" id="PTHR37483:SF1">
    <property type="entry name" value="UPF0125 PROTEIN RATB"/>
    <property type="match status" value="1"/>
</dbReference>
<organism evidence="3 4">
    <name type="scientific">Thiothrix litoralis</name>
    <dbReference type="NCBI Taxonomy" id="2891210"/>
    <lineage>
        <taxon>Bacteria</taxon>
        <taxon>Pseudomonadati</taxon>
        <taxon>Pseudomonadota</taxon>
        <taxon>Gammaproteobacteria</taxon>
        <taxon>Thiotrichales</taxon>
        <taxon>Thiotrichaceae</taxon>
        <taxon>Thiothrix</taxon>
    </lineage>
</organism>